<dbReference type="EMBL" id="UZAL01032265">
    <property type="protein sequence ID" value="VDP60483.1"/>
    <property type="molecule type" value="Genomic_DNA"/>
</dbReference>
<feature type="compositionally biased region" description="Polar residues" evidence="1">
    <location>
        <begin position="1"/>
        <end position="13"/>
    </location>
</feature>
<evidence type="ECO:0000256" key="1">
    <source>
        <dbReference type="SAM" id="MobiDB-lite"/>
    </source>
</evidence>
<sequence>MLNNGDCSISPKSNKPRTRAQAKRNRKPNGSVNDDVDRLVLLRNVTRFLKASKVDHKSYSFNTVNSRFVENDTEVGPPTPPIG</sequence>
<accession>A0A3P8IS57</accession>
<name>A0A3P8IS57_9TREM</name>
<gene>
    <name evidence="2" type="ORF">SMTD_LOCUS12265</name>
</gene>
<organism evidence="2 3">
    <name type="scientific">Schistosoma mattheei</name>
    <dbReference type="NCBI Taxonomy" id="31246"/>
    <lineage>
        <taxon>Eukaryota</taxon>
        <taxon>Metazoa</taxon>
        <taxon>Spiralia</taxon>
        <taxon>Lophotrochozoa</taxon>
        <taxon>Platyhelminthes</taxon>
        <taxon>Trematoda</taxon>
        <taxon>Digenea</taxon>
        <taxon>Strigeidida</taxon>
        <taxon>Schistosomatoidea</taxon>
        <taxon>Schistosomatidae</taxon>
        <taxon>Schistosoma</taxon>
    </lineage>
</organism>
<protein>
    <submittedName>
        <fullName evidence="2">Uncharacterized protein</fullName>
    </submittedName>
</protein>
<feature type="compositionally biased region" description="Basic residues" evidence="1">
    <location>
        <begin position="14"/>
        <end position="27"/>
    </location>
</feature>
<feature type="region of interest" description="Disordered" evidence="1">
    <location>
        <begin position="1"/>
        <end position="35"/>
    </location>
</feature>
<dbReference type="AlphaFoldDB" id="A0A3P8IS57"/>
<keyword evidence="3" id="KW-1185">Reference proteome</keyword>
<dbReference type="Proteomes" id="UP000269396">
    <property type="component" value="Unassembled WGS sequence"/>
</dbReference>
<evidence type="ECO:0000313" key="3">
    <source>
        <dbReference type="Proteomes" id="UP000269396"/>
    </source>
</evidence>
<reference evidence="2 3" key="1">
    <citation type="submission" date="2018-11" db="EMBL/GenBank/DDBJ databases">
        <authorList>
            <consortium name="Pathogen Informatics"/>
        </authorList>
    </citation>
    <scope>NUCLEOTIDE SEQUENCE [LARGE SCALE GENOMIC DNA]</scope>
    <source>
        <strain>Denwood</strain>
        <strain evidence="3">Zambia</strain>
    </source>
</reference>
<proteinExistence type="predicted"/>
<evidence type="ECO:0000313" key="2">
    <source>
        <dbReference type="EMBL" id="VDP60483.1"/>
    </source>
</evidence>